<feature type="transmembrane region" description="Helical" evidence="7">
    <location>
        <begin position="279"/>
        <end position="306"/>
    </location>
</feature>
<gene>
    <name evidence="10" type="ORF">ACFO6Q_17100</name>
</gene>
<evidence type="ECO:0000313" key="11">
    <source>
        <dbReference type="Proteomes" id="UP001595886"/>
    </source>
</evidence>
<name>A0ABV9QYA5_9GAMM</name>
<dbReference type="EMBL" id="JBHSHD010000013">
    <property type="protein sequence ID" value="MFC4822045.1"/>
    <property type="molecule type" value="Genomic_DNA"/>
</dbReference>
<proteinExistence type="inferred from homology"/>
<evidence type="ECO:0000259" key="8">
    <source>
        <dbReference type="Pfam" id="PF02687"/>
    </source>
</evidence>
<accession>A0ABV9QYA5</accession>
<feature type="domain" description="MacB-like periplasmic core" evidence="9">
    <location>
        <begin position="32"/>
        <end position="244"/>
    </location>
</feature>
<comment type="caution">
    <text evidence="10">The sequence shown here is derived from an EMBL/GenBank/DDBJ whole genome shotgun (WGS) entry which is preliminary data.</text>
</comment>
<dbReference type="Pfam" id="PF02687">
    <property type="entry name" value="FtsX"/>
    <property type="match status" value="1"/>
</dbReference>
<dbReference type="InterPro" id="IPR025857">
    <property type="entry name" value="MacB_PCD"/>
</dbReference>
<dbReference type="Proteomes" id="UP001595886">
    <property type="component" value="Unassembled WGS sequence"/>
</dbReference>
<dbReference type="RefSeq" id="WP_380022327.1">
    <property type="nucleotide sequence ID" value="NZ_JBHSHD010000013.1"/>
</dbReference>
<organism evidence="10 11">
    <name type="scientific">Dokdonella ginsengisoli</name>
    <dbReference type="NCBI Taxonomy" id="363846"/>
    <lineage>
        <taxon>Bacteria</taxon>
        <taxon>Pseudomonadati</taxon>
        <taxon>Pseudomonadota</taxon>
        <taxon>Gammaproteobacteria</taxon>
        <taxon>Lysobacterales</taxon>
        <taxon>Rhodanobacteraceae</taxon>
        <taxon>Dokdonella</taxon>
    </lineage>
</organism>
<dbReference type="InterPro" id="IPR050250">
    <property type="entry name" value="Macrolide_Exporter_MacB"/>
</dbReference>
<dbReference type="Pfam" id="PF12704">
    <property type="entry name" value="MacB_PCD"/>
    <property type="match status" value="1"/>
</dbReference>
<feature type="transmembrane region" description="Helical" evidence="7">
    <location>
        <begin position="370"/>
        <end position="392"/>
    </location>
</feature>
<keyword evidence="2" id="KW-1003">Cell membrane</keyword>
<evidence type="ECO:0000256" key="1">
    <source>
        <dbReference type="ARBA" id="ARBA00004651"/>
    </source>
</evidence>
<keyword evidence="5 7" id="KW-0472">Membrane</keyword>
<evidence type="ECO:0000256" key="5">
    <source>
        <dbReference type="ARBA" id="ARBA00023136"/>
    </source>
</evidence>
<keyword evidence="11" id="KW-1185">Reference proteome</keyword>
<keyword evidence="4 7" id="KW-1133">Transmembrane helix</keyword>
<reference evidence="11" key="1">
    <citation type="journal article" date="2019" name="Int. J. Syst. Evol. Microbiol.">
        <title>The Global Catalogue of Microorganisms (GCM) 10K type strain sequencing project: providing services to taxonomists for standard genome sequencing and annotation.</title>
        <authorList>
            <consortium name="The Broad Institute Genomics Platform"/>
            <consortium name="The Broad Institute Genome Sequencing Center for Infectious Disease"/>
            <person name="Wu L."/>
            <person name="Ma J."/>
        </authorList>
    </citation>
    <scope>NUCLEOTIDE SEQUENCE [LARGE SCALE GENOMIC DNA]</scope>
    <source>
        <strain evidence="11">CCUG 30340</strain>
    </source>
</reference>
<sequence length="408" mass="41716">MTASTDSRRAAVSFADQLADALREVRANALASLLSATAVAIATLGVLLVASITQGLGRSFERIAFSGGPVLSIAPDPHPGSSALRLQRRDYVALRAALADARRISLIRSLGMQTIVSPRGAAAVQTIGADYSLFQTGRYEVVAGRPLVPSDGPEQRRVIVLDRGAAERLGLDVADVGSRVKFGGAFVQLVGLVKAKGLGVDAGGGDGLAIVPDAVAPDAAADLPLMIEVEIPPGAELDVWQARIGVLLRRERNLSGAQPAGFVITSSERVRAGIRSTTALISLTATLLMGISLVVGAVGIVNVALISVRHRYFEIGLRIAVGATHRLIMRQFLLENVVVAAAGALAAVAVFALLASLAGDALGGLLALDLSPFAVAAAVLAAVVVGVVSGVAPALRAANLDPAAALRT</sequence>
<comment type="subcellular location">
    <subcellularLocation>
        <location evidence="1">Cell membrane</location>
        <topology evidence="1">Multi-pass membrane protein</topology>
    </subcellularLocation>
</comment>
<evidence type="ECO:0000313" key="10">
    <source>
        <dbReference type="EMBL" id="MFC4822045.1"/>
    </source>
</evidence>
<dbReference type="PANTHER" id="PTHR30572:SF4">
    <property type="entry name" value="ABC TRANSPORTER PERMEASE YTRF"/>
    <property type="match status" value="1"/>
</dbReference>
<evidence type="ECO:0000256" key="3">
    <source>
        <dbReference type="ARBA" id="ARBA00022692"/>
    </source>
</evidence>
<evidence type="ECO:0000256" key="6">
    <source>
        <dbReference type="ARBA" id="ARBA00038076"/>
    </source>
</evidence>
<keyword evidence="3 7" id="KW-0812">Transmembrane</keyword>
<dbReference type="PANTHER" id="PTHR30572">
    <property type="entry name" value="MEMBRANE COMPONENT OF TRANSPORTER-RELATED"/>
    <property type="match status" value="1"/>
</dbReference>
<evidence type="ECO:0000256" key="7">
    <source>
        <dbReference type="SAM" id="Phobius"/>
    </source>
</evidence>
<feature type="domain" description="ABC3 transporter permease C-terminal" evidence="8">
    <location>
        <begin position="287"/>
        <end position="402"/>
    </location>
</feature>
<protein>
    <submittedName>
        <fullName evidence="10">ABC transporter permease</fullName>
    </submittedName>
</protein>
<evidence type="ECO:0000256" key="4">
    <source>
        <dbReference type="ARBA" id="ARBA00022989"/>
    </source>
</evidence>
<comment type="similarity">
    <text evidence="6">Belongs to the ABC-4 integral membrane protein family.</text>
</comment>
<dbReference type="InterPro" id="IPR003838">
    <property type="entry name" value="ABC3_permease_C"/>
</dbReference>
<evidence type="ECO:0000256" key="2">
    <source>
        <dbReference type="ARBA" id="ARBA00022475"/>
    </source>
</evidence>
<feature type="transmembrane region" description="Helical" evidence="7">
    <location>
        <begin position="29"/>
        <end position="52"/>
    </location>
</feature>
<evidence type="ECO:0000259" key="9">
    <source>
        <dbReference type="Pfam" id="PF12704"/>
    </source>
</evidence>
<feature type="transmembrane region" description="Helical" evidence="7">
    <location>
        <begin position="336"/>
        <end position="358"/>
    </location>
</feature>